<name>A0A812WB42_9DINO</name>
<dbReference type="AlphaFoldDB" id="A0A812WB42"/>
<keyword evidence="3" id="KW-1185">Reference proteome</keyword>
<evidence type="ECO:0000256" key="1">
    <source>
        <dbReference type="SAM" id="MobiDB-lite"/>
    </source>
</evidence>
<feature type="compositionally biased region" description="Polar residues" evidence="1">
    <location>
        <begin position="335"/>
        <end position="344"/>
    </location>
</feature>
<evidence type="ECO:0000313" key="2">
    <source>
        <dbReference type="EMBL" id="CAE7670285.1"/>
    </source>
</evidence>
<gene>
    <name evidence="2" type="ORF">SNEC2469_LOCUS19186</name>
</gene>
<dbReference type="Proteomes" id="UP000601435">
    <property type="component" value="Unassembled WGS sequence"/>
</dbReference>
<accession>A0A812WB42</accession>
<comment type="caution">
    <text evidence="2">The sequence shown here is derived from an EMBL/GenBank/DDBJ whole genome shotgun (WGS) entry which is preliminary data.</text>
</comment>
<sequence>MMPSTKKADECEEQPADLKPEDDAEDDEQLLLLKDILDEWVRKKPEGSPVSLAATMRTSEVHDCLEEFEFMCDDAIEKAFEVLGPLCAQFGLRAPLPSKFKAAFLWLNHEHGFFGSGAKKQELQAWAMANANTLRARLVYTVRLYRKTPGRSKRPKIQQLKDILRMWEAEQSNAQGETQNEDEQDASGKEGEGEQEQEMDETGQEGDGEQEKEMDGQEGEDKQEEEMDGPGTGQEGEDEQEEEMDGPGTGQEEEGVEAQDDPKPAKKGTAARTSDKAAPVQERGRGRGRGGRGAPKGPGSRGGRGRGNSRGRGQTPAGSDEPKEPASKKARTTKPEASQKQGTNPYLDISLEERARLSKLLPKLPRYRVMPYWSRGEVGVVRQALEDQTRSQVLSVATANVRENVYWEELLEPCIKACRALDSGAAFDTVNSEFEIAKVKLSELSKSRA</sequence>
<evidence type="ECO:0000313" key="3">
    <source>
        <dbReference type="Proteomes" id="UP000601435"/>
    </source>
</evidence>
<proteinExistence type="predicted"/>
<feature type="compositionally biased region" description="Acidic residues" evidence="1">
    <location>
        <begin position="235"/>
        <end position="259"/>
    </location>
</feature>
<dbReference type="OrthoDB" id="450633at2759"/>
<feature type="compositionally biased region" description="Gly residues" evidence="1">
    <location>
        <begin position="291"/>
        <end position="302"/>
    </location>
</feature>
<dbReference type="EMBL" id="CAJNJA010032732">
    <property type="protein sequence ID" value="CAE7670285.1"/>
    <property type="molecule type" value="Genomic_DNA"/>
</dbReference>
<feature type="region of interest" description="Disordered" evidence="1">
    <location>
        <begin position="171"/>
        <end position="347"/>
    </location>
</feature>
<feature type="compositionally biased region" description="Acidic residues" evidence="1">
    <location>
        <begin position="193"/>
        <end position="208"/>
    </location>
</feature>
<reference evidence="2" key="1">
    <citation type="submission" date="2021-02" db="EMBL/GenBank/DDBJ databases">
        <authorList>
            <person name="Dougan E. K."/>
            <person name="Rhodes N."/>
            <person name="Thang M."/>
            <person name="Chan C."/>
        </authorList>
    </citation>
    <scope>NUCLEOTIDE SEQUENCE</scope>
</reference>
<feature type="compositionally biased region" description="Acidic residues" evidence="1">
    <location>
        <begin position="216"/>
        <end position="228"/>
    </location>
</feature>
<feature type="region of interest" description="Disordered" evidence="1">
    <location>
        <begin position="1"/>
        <end position="26"/>
    </location>
</feature>
<organism evidence="2 3">
    <name type="scientific">Symbiodinium necroappetens</name>
    <dbReference type="NCBI Taxonomy" id="1628268"/>
    <lineage>
        <taxon>Eukaryota</taxon>
        <taxon>Sar</taxon>
        <taxon>Alveolata</taxon>
        <taxon>Dinophyceae</taxon>
        <taxon>Suessiales</taxon>
        <taxon>Symbiodiniaceae</taxon>
        <taxon>Symbiodinium</taxon>
    </lineage>
</organism>
<protein>
    <submittedName>
        <fullName evidence="2">Uncharacterized protein</fullName>
    </submittedName>
</protein>